<evidence type="ECO:0000313" key="3">
    <source>
        <dbReference type="EMBL" id="GMF25920.1"/>
    </source>
</evidence>
<dbReference type="PANTHER" id="PTHR45916">
    <property type="entry name" value="STRUCTURAL MAINTENANCE OF CHROMOSOMES PROTEIN 5"/>
    <property type="match status" value="1"/>
</dbReference>
<gene>
    <name evidence="3" type="ORF">Pfra01_000475400</name>
</gene>
<dbReference type="AlphaFoldDB" id="A0A9W6WSX0"/>
<dbReference type="GO" id="GO:0000724">
    <property type="term" value="P:double-strand break repair via homologous recombination"/>
    <property type="evidence" value="ECO:0007669"/>
    <property type="project" value="TreeGrafter"/>
</dbReference>
<dbReference type="PANTHER" id="PTHR45916:SF1">
    <property type="entry name" value="STRUCTURAL MAINTENANCE OF CHROMOSOMES PROTEIN 5"/>
    <property type="match status" value="1"/>
</dbReference>
<reference evidence="3" key="1">
    <citation type="submission" date="2023-04" db="EMBL/GenBank/DDBJ databases">
        <title>Phytophthora fragariaefolia NBRC 109709.</title>
        <authorList>
            <person name="Ichikawa N."/>
            <person name="Sato H."/>
            <person name="Tonouchi N."/>
        </authorList>
    </citation>
    <scope>NUCLEOTIDE SEQUENCE</scope>
    <source>
        <strain evidence="3">NBRC 109709</strain>
    </source>
</reference>
<comment type="caution">
    <text evidence="3">The sequence shown here is derived from an EMBL/GenBank/DDBJ whole genome shotgun (WGS) entry which is preliminary data.</text>
</comment>
<evidence type="ECO:0000256" key="1">
    <source>
        <dbReference type="ARBA" id="ARBA00023054"/>
    </source>
</evidence>
<dbReference type="GO" id="GO:0003697">
    <property type="term" value="F:single-stranded DNA binding"/>
    <property type="evidence" value="ECO:0007669"/>
    <property type="project" value="TreeGrafter"/>
</dbReference>
<organism evidence="3 4">
    <name type="scientific">Phytophthora fragariaefolia</name>
    <dbReference type="NCBI Taxonomy" id="1490495"/>
    <lineage>
        <taxon>Eukaryota</taxon>
        <taxon>Sar</taxon>
        <taxon>Stramenopiles</taxon>
        <taxon>Oomycota</taxon>
        <taxon>Peronosporomycetes</taxon>
        <taxon>Peronosporales</taxon>
        <taxon>Peronosporaceae</taxon>
        <taxon>Phytophthora</taxon>
    </lineage>
</organism>
<feature type="coiled-coil region" evidence="2">
    <location>
        <begin position="54"/>
        <end position="99"/>
    </location>
</feature>
<protein>
    <submittedName>
        <fullName evidence="3">Unnamed protein product</fullName>
    </submittedName>
</protein>
<dbReference type="Proteomes" id="UP001165121">
    <property type="component" value="Unassembled WGS sequence"/>
</dbReference>
<accession>A0A9W6WSX0</accession>
<sequence>MQDAITDPSVINSPLSSRQAQQIKRCLQLSRGLFKASAREACLSLQLGTQQVRVDFTEKHLRQTEALLRELREAYRLAKENLLAAAKKAMKMKRKAEEEAPWEEYEERFNELPDDLDELRGKIENNKAALDCFRGDRSIRELYERVCAEIQDDEAHLVDLESFVTHGEDKINGIKVRFMRWMPRNYYN</sequence>
<keyword evidence="1 2" id="KW-0175">Coiled coil</keyword>
<name>A0A9W6WSX0_9STRA</name>
<dbReference type="GO" id="GO:0030915">
    <property type="term" value="C:Smc5-Smc6 complex"/>
    <property type="evidence" value="ECO:0007669"/>
    <property type="project" value="TreeGrafter"/>
</dbReference>
<dbReference type="EMBL" id="BSXT01000374">
    <property type="protein sequence ID" value="GMF25920.1"/>
    <property type="molecule type" value="Genomic_DNA"/>
</dbReference>
<dbReference type="OrthoDB" id="165001at2759"/>
<evidence type="ECO:0000256" key="2">
    <source>
        <dbReference type="SAM" id="Coils"/>
    </source>
</evidence>
<proteinExistence type="predicted"/>
<keyword evidence="4" id="KW-1185">Reference proteome</keyword>
<dbReference type="GO" id="GO:0005634">
    <property type="term" value="C:nucleus"/>
    <property type="evidence" value="ECO:0007669"/>
    <property type="project" value="TreeGrafter"/>
</dbReference>
<evidence type="ECO:0000313" key="4">
    <source>
        <dbReference type="Proteomes" id="UP001165121"/>
    </source>
</evidence>